<accession>K1X991</accession>
<keyword evidence="1" id="KW-0812">Transmembrane</keyword>
<sequence>MQKVNTRSLIQHQTWKRRFIVTFWSLLIPLLAIDIVVLGALLGIEQNGLDDPMQAVDEDTSIQAWTVINMLAAITAFLTNVVNLSMYTHSDLSPAIYVACNGAVLALWSIPFVYNIYMNTTRWADKGYNYIYVYIATGLSSVIFTTMLLSTLYAVQVFRAHQRRSRTIQEKYAAESEQAPEVFYN</sequence>
<name>K1X991_MARBU</name>
<feature type="transmembrane region" description="Helical" evidence="1">
    <location>
        <begin position="21"/>
        <end position="42"/>
    </location>
</feature>
<dbReference type="Proteomes" id="UP000006753">
    <property type="component" value="Unassembled WGS sequence"/>
</dbReference>
<dbReference type="KEGG" id="mbe:MBM_04885"/>
<gene>
    <name evidence="2" type="ORF">MBM_04885</name>
</gene>
<dbReference type="EMBL" id="JH921437">
    <property type="protein sequence ID" value="EKD17308.1"/>
    <property type="molecule type" value="Genomic_DNA"/>
</dbReference>
<protein>
    <submittedName>
        <fullName evidence="2">Uncharacterized protein</fullName>
    </submittedName>
</protein>
<dbReference type="HOGENOM" id="CLU_1461619_0_0_1"/>
<keyword evidence="1" id="KW-1133">Transmembrane helix</keyword>
<dbReference type="GeneID" id="18760820"/>
<evidence type="ECO:0000256" key="1">
    <source>
        <dbReference type="SAM" id="Phobius"/>
    </source>
</evidence>
<dbReference type="AlphaFoldDB" id="K1X991"/>
<feature type="transmembrane region" description="Helical" evidence="1">
    <location>
        <begin position="95"/>
        <end position="118"/>
    </location>
</feature>
<feature type="transmembrane region" description="Helical" evidence="1">
    <location>
        <begin position="130"/>
        <end position="155"/>
    </location>
</feature>
<evidence type="ECO:0000313" key="3">
    <source>
        <dbReference type="Proteomes" id="UP000006753"/>
    </source>
</evidence>
<keyword evidence="1" id="KW-0472">Membrane</keyword>
<dbReference type="OrthoDB" id="3528397at2759"/>
<proteinExistence type="predicted"/>
<evidence type="ECO:0000313" key="2">
    <source>
        <dbReference type="EMBL" id="EKD17308.1"/>
    </source>
</evidence>
<feature type="transmembrane region" description="Helical" evidence="1">
    <location>
        <begin position="62"/>
        <end position="83"/>
    </location>
</feature>
<reference evidence="2 3" key="1">
    <citation type="journal article" date="2012" name="BMC Genomics">
        <title>Sequencing the genome of Marssonina brunnea reveals fungus-poplar co-evolution.</title>
        <authorList>
            <person name="Zhu S."/>
            <person name="Cao Y.-Z."/>
            <person name="Jiang C."/>
            <person name="Tan B.-Y."/>
            <person name="Wang Z."/>
            <person name="Feng S."/>
            <person name="Zhang L."/>
            <person name="Su X.-H."/>
            <person name="Brejova B."/>
            <person name="Vinar T."/>
            <person name="Xu M."/>
            <person name="Wang M.-X."/>
            <person name="Zhang S.-G."/>
            <person name="Huang M.-R."/>
            <person name="Wu R."/>
            <person name="Zhou Y."/>
        </authorList>
    </citation>
    <scope>NUCLEOTIDE SEQUENCE [LARGE SCALE GENOMIC DNA]</scope>
    <source>
        <strain evidence="2 3">MB_m1</strain>
    </source>
</reference>
<keyword evidence="3" id="KW-1185">Reference proteome</keyword>
<dbReference type="InParanoid" id="K1X991"/>
<organism evidence="2 3">
    <name type="scientific">Marssonina brunnea f. sp. multigermtubi (strain MB_m1)</name>
    <name type="common">Marssonina leaf spot fungus</name>
    <dbReference type="NCBI Taxonomy" id="1072389"/>
    <lineage>
        <taxon>Eukaryota</taxon>
        <taxon>Fungi</taxon>
        <taxon>Dikarya</taxon>
        <taxon>Ascomycota</taxon>
        <taxon>Pezizomycotina</taxon>
        <taxon>Leotiomycetes</taxon>
        <taxon>Helotiales</taxon>
        <taxon>Drepanopezizaceae</taxon>
        <taxon>Drepanopeziza</taxon>
    </lineage>
</organism>